<dbReference type="Gene3D" id="1.10.150.240">
    <property type="entry name" value="Putative phosphatase, domain 2"/>
    <property type="match status" value="1"/>
</dbReference>
<dbReference type="PANTHER" id="PTHR43481:SF4">
    <property type="entry name" value="GLYCEROL-1-PHOSPHATE PHOSPHOHYDROLASE 1-RELATED"/>
    <property type="match status" value="1"/>
</dbReference>
<dbReference type="InterPro" id="IPR006439">
    <property type="entry name" value="HAD-SF_hydro_IA"/>
</dbReference>
<dbReference type="SFLD" id="SFLDS00003">
    <property type="entry name" value="Haloacid_Dehalogenase"/>
    <property type="match status" value="1"/>
</dbReference>
<sequence length="216" mass="22030">MEFQVSGLLFDNDGVLVDSHQAAVDAWNEWCAVYAPSIDWDKQGTAGVRASDMVRMWAPEADFDSAYAFINDLELATAGLTVALPGSLALLSSLPAGSWTICTSAGLELGLARVRAAGLPVPSAFVCGDDVEKGKPAPDPYLLGASRLGLLPSKCVVFEDAVAGVASARAAGVGVVVGVGSRVVGAAVDCVVSSLDGITYSSGLLSIPSDSLLKGV</sequence>
<dbReference type="Pfam" id="PF00702">
    <property type="entry name" value="Hydrolase"/>
    <property type="match status" value="1"/>
</dbReference>
<dbReference type="InterPro" id="IPR023214">
    <property type="entry name" value="HAD_sf"/>
</dbReference>
<dbReference type="InterPro" id="IPR036412">
    <property type="entry name" value="HAD-like_sf"/>
</dbReference>
<proteinExistence type="predicted"/>
<name>A0A6J6HH04_9ZZZZ</name>
<protein>
    <submittedName>
        <fullName evidence="1">Unannotated protein</fullName>
    </submittedName>
</protein>
<dbReference type="InterPro" id="IPR051806">
    <property type="entry name" value="HAD-like_SPP"/>
</dbReference>
<dbReference type="EMBL" id="CAEZUR010000076">
    <property type="protein sequence ID" value="CAB4612607.1"/>
    <property type="molecule type" value="Genomic_DNA"/>
</dbReference>
<evidence type="ECO:0000313" key="1">
    <source>
        <dbReference type="EMBL" id="CAB4612607.1"/>
    </source>
</evidence>
<accession>A0A6J6HH04</accession>
<dbReference type="Gene3D" id="3.40.50.1000">
    <property type="entry name" value="HAD superfamily/HAD-like"/>
    <property type="match status" value="1"/>
</dbReference>
<gene>
    <name evidence="1" type="ORF">UFOPK1843_00930</name>
</gene>
<dbReference type="SUPFAM" id="SSF56784">
    <property type="entry name" value="HAD-like"/>
    <property type="match status" value="1"/>
</dbReference>
<dbReference type="SFLD" id="SFLDG01129">
    <property type="entry name" value="C1.5:_HAD__Beta-PGM__Phosphata"/>
    <property type="match status" value="1"/>
</dbReference>
<dbReference type="NCBIfam" id="TIGR01509">
    <property type="entry name" value="HAD-SF-IA-v3"/>
    <property type="match status" value="1"/>
</dbReference>
<reference evidence="1" key="1">
    <citation type="submission" date="2020-05" db="EMBL/GenBank/DDBJ databases">
        <authorList>
            <person name="Chiriac C."/>
            <person name="Salcher M."/>
            <person name="Ghai R."/>
            <person name="Kavagutti S V."/>
        </authorList>
    </citation>
    <scope>NUCLEOTIDE SEQUENCE</scope>
</reference>
<organism evidence="1">
    <name type="scientific">freshwater metagenome</name>
    <dbReference type="NCBI Taxonomy" id="449393"/>
    <lineage>
        <taxon>unclassified sequences</taxon>
        <taxon>metagenomes</taxon>
        <taxon>ecological metagenomes</taxon>
    </lineage>
</organism>
<dbReference type="PANTHER" id="PTHR43481">
    <property type="entry name" value="FRUCTOSE-1-PHOSPHATE PHOSPHATASE"/>
    <property type="match status" value="1"/>
</dbReference>
<dbReference type="AlphaFoldDB" id="A0A6J6HH04"/>
<dbReference type="GO" id="GO:0050308">
    <property type="term" value="F:sugar-phosphatase activity"/>
    <property type="evidence" value="ECO:0007669"/>
    <property type="project" value="TreeGrafter"/>
</dbReference>
<dbReference type="InterPro" id="IPR023198">
    <property type="entry name" value="PGP-like_dom2"/>
</dbReference>